<dbReference type="PATRIC" id="fig|1028801.3.peg.5463"/>
<keyword evidence="1" id="KW-0614">Plasmid</keyword>
<gene>
    <name evidence="1" type="ORF">RG1141_PA08640</name>
</gene>
<name>A0A068THZ7_NEOGA</name>
<dbReference type="KEGG" id="ngl:RG1141_PA08640"/>
<evidence type="ECO:0000313" key="1">
    <source>
        <dbReference type="EMBL" id="CDN57696.1"/>
    </source>
</evidence>
<dbReference type="Proteomes" id="UP000028186">
    <property type="component" value="Plasmid pHAMBI1141a"/>
</dbReference>
<accession>A0A068THZ7</accession>
<dbReference type="HOGENOM" id="CLU_2554788_0_0_5"/>
<geneLocation type="plasmid" evidence="2">
    <name>II</name>
</geneLocation>
<dbReference type="RefSeq" id="WP_040124871.1">
    <property type="nucleotide sequence ID" value="NZ_HG938356.1"/>
</dbReference>
<evidence type="ECO:0000313" key="2">
    <source>
        <dbReference type="Proteomes" id="UP000028186"/>
    </source>
</evidence>
<dbReference type="EMBL" id="HG938356">
    <property type="protein sequence ID" value="CDN57696.1"/>
    <property type="molecule type" value="Genomic_DNA"/>
</dbReference>
<protein>
    <submittedName>
        <fullName evidence="1">Uncharacterized protein</fullName>
    </submittedName>
</protein>
<sequence length="82" mass="9241">MSLAHARETIRNSKLPTTIRTISDQTTFARQAVRWSDDDDPVLLEETNLIFTAVMQLAMRGEVRLDLGMPLTLDAMVYEGMA</sequence>
<dbReference type="eggNOG" id="ENOG50300CN">
    <property type="taxonomic scope" value="Bacteria"/>
</dbReference>
<organism evidence="1 2">
    <name type="scientific">Neorhizobium galegae bv. officinalis bv. officinalis str. HAMBI 1141</name>
    <dbReference type="NCBI Taxonomy" id="1028801"/>
    <lineage>
        <taxon>Bacteria</taxon>
        <taxon>Pseudomonadati</taxon>
        <taxon>Pseudomonadota</taxon>
        <taxon>Alphaproteobacteria</taxon>
        <taxon>Hyphomicrobiales</taxon>
        <taxon>Rhizobiaceae</taxon>
        <taxon>Rhizobium/Agrobacterium group</taxon>
        <taxon>Neorhizobium</taxon>
    </lineage>
</organism>
<reference evidence="2" key="1">
    <citation type="journal article" date="2014" name="BMC Genomics">
        <title>Genome sequencing of two Neorhizobium galegae strains reveals a noeT gene responsible for the unusual acetylation of the nodulation factors.</title>
        <authorList>
            <person name="Osterman J."/>
            <person name="Marsh J."/>
            <person name="Laine P.K."/>
            <person name="Zeng Z."/>
            <person name="Alatalo E."/>
            <person name="Sullivan J.T."/>
            <person name="Young J.P."/>
            <person name="Thomas-Oates J."/>
            <person name="Paulin L."/>
            <person name="Lindstrom K."/>
        </authorList>
    </citation>
    <scope>NUCLEOTIDE SEQUENCE [LARGE SCALE GENOMIC DNA]</scope>
    <source>
        <strain evidence="2">HAMBI 1141</strain>
        <plasmid evidence="2">II</plasmid>
    </source>
</reference>
<dbReference type="AlphaFoldDB" id="A0A068THZ7"/>
<proteinExistence type="predicted"/>